<dbReference type="eggNOG" id="COG1794">
    <property type="taxonomic scope" value="Bacteria"/>
</dbReference>
<comment type="similarity">
    <text evidence="1">Belongs to the aspartate/glutamate racemases family.</text>
</comment>
<dbReference type="PANTHER" id="PTHR21198">
    <property type="entry name" value="GLUTAMATE RACEMASE"/>
    <property type="match status" value="1"/>
</dbReference>
<dbReference type="HOGENOM" id="CLU_055360_1_0_6"/>
<sequence>MKTIGLIGGMSWESTQTYYRLINQKVRDELGGLHSAKLVLYSVDFAEIEALQHQGDWQATAEILGSAGRSIESAGAEFLVLCTNTMHKVASQIERAVSIPLLHIADATANVLKKDGVTCVGLLGTRFTMEQTFYLGRLQDHGIRVVVPDESQRERIHSVIYNELCRGVVKSDSKTMYLDVVTSLAERGAHGVILGCTEIGLLIQGSDTEVKLYDTTEIHAEQAVQFAFGRI</sequence>
<proteinExistence type="inferred from homology"/>
<protein>
    <submittedName>
        <fullName evidence="3">Aspartate racemase</fullName>
    </submittedName>
</protein>
<reference evidence="3 4" key="1">
    <citation type="journal article" date="2013" name="Genome Announc.">
        <title>Draft Genome Sequence of the Moderately Halophilic Bacterium Marinobacter lipolyticus Strain SM19.</title>
        <authorList>
            <person name="Papke R.T."/>
            <person name="de la Haba R.R."/>
            <person name="Infante-Dominguez C."/>
            <person name="Perez D."/>
            <person name="Sanchez-Porro C."/>
            <person name="Lapierre P."/>
            <person name="Ventosa A."/>
        </authorList>
    </citation>
    <scope>NUCLEOTIDE SEQUENCE [LARGE SCALE GENOMIC DNA]</scope>
    <source>
        <strain evidence="3 4">SM19</strain>
    </source>
</reference>
<gene>
    <name evidence="3" type="ORF">MARLIPOL_14415</name>
</gene>
<dbReference type="PATRIC" id="fig|1318628.3.peg.2879"/>
<dbReference type="InterPro" id="IPR001920">
    <property type="entry name" value="Asp/Glu_race"/>
</dbReference>
<dbReference type="GO" id="GO:0047661">
    <property type="term" value="F:amino-acid racemase activity"/>
    <property type="evidence" value="ECO:0007669"/>
    <property type="project" value="InterPro"/>
</dbReference>
<comment type="caution">
    <text evidence="3">The sequence shown here is derived from an EMBL/GenBank/DDBJ whole genome shotgun (WGS) entry which is preliminary data.</text>
</comment>
<evidence type="ECO:0000313" key="3">
    <source>
        <dbReference type="EMBL" id="EON91224.1"/>
    </source>
</evidence>
<dbReference type="RefSeq" id="WP_012139024.1">
    <property type="nucleotide sequence ID" value="NZ_KE007327.1"/>
</dbReference>
<accession>R8AY15</accession>
<name>R8AY15_9GAMM</name>
<dbReference type="PANTHER" id="PTHR21198:SF7">
    <property type="entry name" value="ASPARTATE-GLUTAMATE RACEMASE FAMILY"/>
    <property type="match status" value="1"/>
</dbReference>
<evidence type="ECO:0000313" key="4">
    <source>
        <dbReference type="Proteomes" id="UP000016540"/>
    </source>
</evidence>
<dbReference type="STRING" id="1318628.MARLIPOL_14415"/>
<organism evidence="3 4">
    <name type="scientific">Marinobacter lipolyticus SM19</name>
    <dbReference type="NCBI Taxonomy" id="1318628"/>
    <lineage>
        <taxon>Bacteria</taxon>
        <taxon>Pseudomonadati</taxon>
        <taxon>Pseudomonadota</taxon>
        <taxon>Gammaproteobacteria</taxon>
        <taxon>Pseudomonadales</taxon>
        <taxon>Marinobacteraceae</taxon>
        <taxon>Marinobacter</taxon>
    </lineage>
</organism>
<dbReference type="InterPro" id="IPR004380">
    <property type="entry name" value="Asp_race"/>
</dbReference>
<dbReference type="Pfam" id="PF01177">
    <property type="entry name" value="Asp_Glu_race"/>
    <property type="match status" value="1"/>
</dbReference>
<dbReference type="AlphaFoldDB" id="R8AY15"/>
<dbReference type="InterPro" id="IPR015942">
    <property type="entry name" value="Asp/Glu/hydantoin_racemase"/>
</dbReference>
<evidence type="ECO:0000256" key="1">
    <source>
        <dbReference type="ARBA" id="ARBA00007847"/>
    </source>
</evidence>
<evidence type="ECO:0000256" key="2">
    <source>
        <dbReference type="ARBA" id="ARBA00023235"/>
    </source>
</evidence>
<keyword evidence="4" id="KW-1185">Reference proteome</keyword>
<dbReference type="NCBIfam" id="TIGR00035">
    <property type="entry name" value="asp_race"/>
    <property type="match status" value="1"/>
</dbReference>
<dbReference type="SUPFAM" id="SSF53681">
    <property type="entry name" value="Aspartate/glutamate racemase"/>
    <property type="match status" value="2"/>
</dbReference>
<dbReference type="Proteomes" id="UP000016540">
    <property type="component" value="Unassembled WGS sequence"/>
</dbReference>
<keyword evidence="2" id="KW-0413">Isomerase</keyword>
<dbReference type="Gene3D" id="3.40.50.1860">
    <property type="match status" value="2"/>
</dbReference>
<dbReference type="OrthoDB" id="9803739at2"/>
<dbReference type="EMBL" id="ASAD01000017">
    <property type="protein sequence ID" value="EON91224.1"/>
    <property type="molecule type" value="Genomic_DNA"/>
</dbReference>